<evidence type="ECO:0008006" key="3">
    <source>
        <dbReference type="Google" id="ProtNLM"/>
    </source>
</evidence>
<reference evidence="1 2" key="1">
    <citation type="submission" date="2021-06" db="EMBL/GenBank/DDBJ databases">
        <title>Bacillus sp. RD4P76, an endophyte from a halophyte.</title>
        <authorList>
            <person name="Sun J.-Q."/>
        </authorList>
    </citation>
    <scope>NUCLEOTIDE SEQUENCE [LARGE SCALE GENOMIC DNA]</scope>
    <source>
        <strain evidence="1 2">CGMCC 1.15917</strain>
    </source>
</reference>
<dbReference type="Proteomes" id="UP000784880">
    <property type="component" value="Unassembled WGS sequence"/>
</dbReference>
<keyword evidence="2" id="KW-1185">Reference proteome</keyword>
<dbReference type="EMBL" id="JAHQCS010000096">
    <property type="protein sequence ID" value="MBU9712288.1"/>
    <property type="molecule type" value="Genomic_DNA"/>
</dbReference>
<protein>
    <recommendedName>
        <fullName evidence="3">Preprotein translocase subunit SecA</fullName>
    </recommendedName>
</protein>
<organism evidence="1 2">
    <name type="scientific">Evansella tamaricis</name>
    <dbReference type="NCBI Taxonomy" id="2069301"/>
    <lineage>
        <taxon>Bacteria</taxon>
        <taxon>Bacillati</taxon>
        <taxon>Bacillota</taxon>
        <taxon>Bacilli</taxon>
        <taxon>Bacillales</taxon>
        <taxon>Bacillaceae</taxon>
        <taxon>Evansella</taxon>
    </lineage>
</organism>
<gene>
    <name evidence="1" type="ORF">KS419_11100</name>
</gene>
<evidence type="ECO:0000313" key="1">
    <source>
        <dbReference type="EMBL" id="MBU9712288.1"/>
    </source>
</evidence>
<sequence>MFNVNFYEKRDLVLCQLRENVPEEGEGIKLKGRKGTVLSVEKVDEKTVHVLIETLKKADDSQKKR</sequence>
<name>A0ABS6JF50_9BACI</name>
<accession>A0ABS6JF50</accession>
<comment type="caution">
    <text evidence="1">The sequence shown here is derived from an EMBL/GenBank/DDBJ whole genome shotgun (WGS) entry which is preliminary data.</text>
</comment>
<evidence type="ECO:0000313" key="2">
    <source>
        <dbReference type="Proteomes" id="UP000784880"/>
    </source>
</evidence>
<dbReference type="RefSeq" id="WP_217066474.1">
    <property type="nucleotide sequence ID" value="NZ_JAHQCS010000096.1"/>
</dbReference>
<proteinExistence type="predicted"/>